<dbReference type="Gene3D" id="3.40.109.10">
    <property type="entry name" value="NADH Oxidase"/>
    <property type="match status" value="1"/>
</dbReference>
<protein>
    <submittedName>
        <fullName evidence="4">Nitroreductase</fullName>
    </submittedName>
</protein>
<dbReference type="Gene3D" id="3.30.70.20">
    <property type="match status" value="1"/>
</dbReference>
<dbReference type="eggNOG" id="COG4231">
    <property type="taxonomic scope" value="Bacteria"/>
</dbReference>
<keyword evidence="5" id="KW-1185">Reference proteome</keyword>
<dbReference type="PROSITE" id="PS51379">
    <property type="entry name" value="4FE4S_FER_2"/>
    <property type="match status" value="2"/>
</dbReference>
<feature type="domain" description="4Fe-4S ferredoxin-type" evidence="3">
    <location>
        <begin position="34"/>
        <end position="64"/>
    </location>
</feature>
<evidence type="ECO:0000313" key="5">
    <source>
        <dbReference type="Proteomes" id="UP000007845"/>
    </source>
</evidence>
<evidence type="ECO:0000313" key="4">
    <source>
        <dbReference type="EMBL" id="EGB14481.1"/>
    </source>
</evidence>
<dbReference type="STRING" id="641491.DND132_1272"/>
<proteinExistence type="inferred from homology"/>
<reference evidence="4 5" key="1">
    <citation type="journal article" date="2011" name="J. Bacteriol.">
        <title>Genome sequence of the mercury-methylating strain Desulfovibrio desulfuricans ND132.</title>
        <authorList>
            <person name="Brown S.D."/>
            <person name="Gilmour C.C."/>
            <person name="Kucken A.M."/>
            <person name="Wall J.D."/>
            <person name="Elias D.A."/>
            <person name="Brandt C.C."/>
            <person name="Podar M."/>
            <person name="Chertkov O."/>
            <person name="Held B."/>
            <person name="Bruce D.C."/>
            <person name="Detter J.C."/>
            <person name="Tapia R."/>
            <person name="Han C.S."/>
            <person name="Goodwin L.A."/>
            <person name="Cheng J.F."/>
            <person name="Pitluck S."/>
            <person name="Woyke T."/>
            <person name="Mikhailova N."/>
            <person name="Ivanova N.N."/>
            <person name="Han J."/>
            <person name="Lucas S."/>
            <person name="Lapidus A.L."/>
            <person name="Land M.L."/>
            <person name="Hauser L.J."/>
            <person name="Palumbo A.V."/>
        </authorList>
    </citation>
    <scope>NUCLEOTIDE SEQUENCE [LARGE SCALE GENOMIC DNA]</scope>
    <source>
        <strain evidence="4 5">ND132</strain>
    </source>
</reference>
<dbReference type="InterPro" id="IPR017896">
    <property type="entry name" value="4Fe4S_Fe-S-bd"/>
</dbReference>
<dbReference type="AlphaFoldDB" id="F0JCY9"/>
<dbReference type="Proteomes" id="UP000007845">
    <property type="component" value="Chromosome"/>
</dbReference>
<accession>F0JCY9</accession>
<dbReference type="Pfam" id="PF00881">
    <property type="entry name" value="Nitroreductase"/>
    <property type="match status" value="1"/>
</dbReference>
<dbReference type="InterPro" id="IPR000415">
    <property type="entry name" value="Nitroreductase-like"/>
</dbReference>
<dbReference type="SMR" id="F0JCY9"/>
<dbReference type="CDD" id="cd02143">
    <property type="entry name" value="nitroreductase_FeS-like"/>
    <property type="match status" value="1"/>
</dbReference>
<name>F0JCY9_9BACT</name>
<evidence type="ECO:0000256" key="1">
    <source>
        <dbReference type="ARBA" id="ARBA00007118"/>
    </source>
</evidence>
<evidence type="ECO:0000259" key="3">
    <source>
        <dbReference type="PROSITE" id="PS51379"/>
    </source>
</evidence>
<dbReference type="eggNOG" id="COG0778">
    <property type="taxonomic scope" value="Bacteria"/>
</dbReference>
<comment type="similarity">
    <text evidence="1">Belongs to the nitroreductase family.</text>
</comment>
<dbReference type="KEGG" id="ddn:DND132_1272"/>
<dbReference type="EMBL" id="CP003220">
    <property type="protein sequence ID" value="EGB14481.1"/>
    <property type="molecule type" value="Genomic_DNA"/>
</dbReference>
<dbReference type="GO" id="GO:0016491">
    <property type="term" value="F:oxidoreductase activity"/>
    <property type="evidence" value="ECO:0007669"/>
    <property type="project" value="UniProtKB-KW"/>
</dbReference>
<dbReference type="PANTHER" id="PTHR43673">
    <property type="entry name" value="NAD(P)H NITROREDUCTASE YDGI-RELATED"/>
    <property type="match status" value="1"/>
</dbReference>
<dbReference type="SUPFAM" id="SSF55469">
    <property type="entry name" value="FMN-dependent nitroreductase-like"/>
    <property type="match status" value="1"/>
</dbReference>
<gene>
    <name evidence="4" type="ORF">DND132_1272</name>
</gene>
<keyword evidence="2" id="KW-0560">Oxidoreductase</keyword>
<organism evidence="4 5">
    <name type="scientific">Pseudodesulfovibrio mercurii</name>
    <dbReference type="NCBI Taxonomy" id="641491"/>
    <lineage>
        <taxon>Bacteria</taxon>
        <taxon>Pseudomonadati</taxon>
        <taxon>Thermodesulfobacteriota</taxon>
        <taxon>Desulfovibrionia</taxon>
        <taxon>Desulfovibrionales</taxon>
        <taxon>Desulfovibrionaceae</taxon>
    </lineage>
</organism>
<feature type="domain" description="4Fe-4S ferredoxin-type" evidence="3">
    <location>
        <begin position="4"/>
        <end position="33"/>
    </location>
</feature>
<dbReference type="PANTHER" id="PTHR43673:SF10">
    <property type="entry name" value="NADH DEHYDROGENASE_NAD(P)H NITROREDUCTASE XCC3605-RELATED"/>
    <property type="match status" value="1"/>
</dbReference>
<sequence>MVMLHFTVDADKCTRCGECARDCLWGVIEMDGLPVVRPENEARCIECQHCLAVCKPGALSVFGKDPADSLPLKGMFPDPARMETLLMGRRSTRRYRGEGVDPALIRHLLEVVSHAPTAVNRRQTTLTVVDDPAMMDRLRAEVTAEALKLLHEDRFPAGWERMADYVRGCEDGTDVLFRNAPHLLVASAPKDALSPMADCHIALSYFELLANSHGLGTVWNGIAKAMFTAIVPQFAARLGIPDDHQIVCVMSFGLPAVKYHRTVQRPGGTIRRAEF</sequence>
<dbReference type="SUPFAM" id="SSF54862">
    <property type="entry name" value="4Fe-4S ferredoxins"/>
    <property type="match status" value="1"/>
</dbReference>
<dbReference type="HOGENOM" id="CLU_070764_2_0_7"/>
<dbReference type="Pfam" id="PF13187">
    <property type="entry name" value="Fer4_9"/>
    <property type="match status" value="1"/>
</dbReference>
<evidence type="ECO:0000256" key="2">
    <source>
        <dbReference type="ARBA" id="ARBA00023002"/>
    </source>
</evidence>
<dbReference type="InterPro" id="IPR029479">
    <property type="entry name" value="Nitroreductase"/>
</dbReference>